<dbReference type="Proteomes" id="UP001058461">
    <property type="component" value="Chromosome"/>
</dbReference>
<protein>
    <submittedName>
        <fullName evidence="4">Tandem-95 repeat protein</fullName>
    </submittedName>
</protein>
<dbReference type="EMBL" id="CP073347">
    <property type="protein sequence ID" value="UTW12190.1"/>
    <property type="molecule type" value="Genomic_DNA"/>
</dbReference>
<evidence type="ECO:0000313" key="5">
    <source>
        <dbReference type="Proteomes" id="UP001058461"/>
    </source>
</evidence>
<dbReference type="PROSITE" id="PS51257">
    <property type="entry name" value="PROKAR_LIPOPROTEIN"/>
    <property type="match status" value="1"/>
</dbReference>
<reference evidence="4" key="1">
    <citation type="submission" date="2021-04" db="EMBL/GenBank/DDBJ databases">
        <title>Oceanospirillales bacteria with DddD are important DMSP degraders in coastal seawater.</title>
        <authorList>
            <person name="Liu J."/>
        </authorList>
    </citation>
    <scope>NUCLEOTIDE SEQUENCE</scope>
    <source>
        <strain evidence="4">D13-1</strain>
    </source>
</reference>
<sequence length="760" mass="79443">MRLSRPSFSQSLATTGLALALSCTTLAAFAGNDDDQATPHAVAEQARQKASDHTQALAALQKRWAKARGAEKSRALQQMIAKAEERRTFLLGLLESSPAEALRVAIPQEKQVGMPAEVQAMLEQKLELEGEYEAIYEEDFEAGTARLHQFVKTPFGERFELHSNGKNAAALTGQQVQLQGLLFPQANDADGTSGELLLDDSGILVMGATGGDNGGTAGPLPNTFGDHRVAVMLVNFQNDPGDKPWTSSQVQDVLFGQVNDLYRENSYNQASLSGNVFGWYTLPISGGTCSSDIDDYANAAATAAGVNLSSYDHLVYIMAPSSGCNLDTGTVGGSPSKSWIVSGPDFHTLAHELGHNFGLRHAHGQKCDGGAVLGTGCSHSEYGDIFDTMGSDSAHFNAFQKERLGWLGYNQSPPVTEVVADGVYTLSPMATTNSQVKGLKVLRGTDPATGARSWYYLEYRQPVGFDAGIFENTDMFSNPENLANGVLLHTAIEGDGNSSYLLDMTPDSITFNSGLDFRDAALEVGYSYQDEIAGVTITPLSSDSSGITVDISYAAGSGGTSNRAPVAVNDSATTHTATSVAIPVLANDSDPDGDSLSITSVSGVNGSAQISGGDIIFTPNSGFSGNETFNYSVSDGKGASASANVTVSVSPPDSNRAPIATGDTAATGPNSVVSIPVLANDSDPDGDHLTITAITQGSKGSVLINHDGTVTYSPARNFKNGDSFSYTISDGRLSATATVTISPESGSDTGHSGKGNGKNK</sequence>
<organism evidence="4 5">
    <name type="scientific">Marinobacterium rhizophilum</name>
    <dbReference type="NCBI Taxonomy" id="420402"/>
    <lineage>
        <taxon>Bacteria</taxon>
        <taxon>Pseudomonadati</taxon>
        <taxon>Pseudomonadota</taxon>
        <taxon>Gammaproteobacteria</taxon>
        <taxon>Oceanospirillales</taxon>
        <taxon>Oceanospirillaceae</taxon>
        <taxon>Marinobacterium</taxon>
    </lineage>
</organism>
<keyword evidence="2" id="KW-0732">Signal</keyword>
<evidence type="ECO:0000259" key="3">
    <source>
        <dbReference type="Pfam" id="PF05548"/>
    </source>
</evidence>
<accession>A0ABY5HIS4</accession>
<evidence type="ECO:0000313" key="4">
    <source>
        <dbReference type="EMBL" id="UTW12190.1"/>
    </source>
</evidence>
<feature type="region of interest" description="Disordered" evidence="1">
    <location>
        <begin position="739"/>
        <end position="760"/>
    </location>
</feature>
<feature type="signal peptide" evidence="2">
    <location>
        <begin position="1"/>
        <end position="30"/>
    </location>
</feature>
<name>A0ABY5HIS4_9GAMM</name>
<dbReference type="Pfam" id="PF05548">
    <property type="entry name" value="Peptidase_M11"/>
    <property type="match status" value="1"/>
</dbReference>
<evidence type="ECO:0000256" key="1">
    <source>
        <dbReference type="SAM" id="MobiDB-lite"/>
    </source>
</evidence>
<feature type="domain" description="Peptidase M11 gametolysin" evidence="3">
    <location>
        <begin position="247"/>
        <end position="433"/>
    </location>
</feature>
<feature type="chain" id="PRO_5046565067" evidence="2">
    <location>
        <begin position="31"/>
        <end position="760"/>
    </location>
</feature>
<dbReference type="NCBIfam" id="NF012211">
    <property type="entry name" value="tand_rpt_95"/>
    <property type="match status" value="2"/>
</dbReference>
<dbReference type="Gene3D" id="3.40.390.10">
    <property type="entry name" value="Collagenase (Catalytic Domain)"/>
    <property type="match status" value="1"/>
</dbReference>
<feature type="region of interest" description="Disordered" evidence="1">
    <location>
        <begin position="647"/>
        <end position="667"/>
    </location>
</feature>
<dbReference type="Gene3D" id="2.60.40.2810">
    <property type="match status" value="2"/>
</dbReference>
<dbReference type="PANTHER" id="PTHR34720:SF9">
    <property type="entry name" value="BLR4714 PROTEIN"/>
    <property type="match status" value="1"/>
</dbReference>
<gene>
    <name evidence="4" type="ORF">KDW95_00405</name>
</gene>
<dbReference type="SUPFAM" id="SSF55486">
    <property type="entry name" value="Metalloproteases ('zincins'), catalytic domain"/>
    <property type="match status" value="1"/>
</dbReference>
<dbReference type="RefSeq" id="WP_255854250.1">
    <property type="nucleotide sequence ID" value="NZ_CP073347.1"/>
</dbReference>
<dbReference type="Pfam" id="PF17963">
    <property type="entry name" value="Big_9"/>
    <property type="match status" value="2"/>
</dbReference>
<keyword evidence="5" id="KW-1185">Reference proteome</keyword>
<evidence type="ECO:0000256" key="2">
    <source>
        <dbReference type="SAM" id="SignalP"/>
    </source>
</evidence>
<dbReference type="InterPro" id="IPR008752">
    <property type="entry name" value="Peptidase_M11"/>
</dbReference>
<proteinExistence type="predicted"/>
<feature type="compositionally biased region" description="Polar residues" evidence="1">
    <location>
        <begin position="739"/>
        <end position="750"/>
    </location>
</feature>
<dbReference type="PANTHER" id="PTHR34720">
    <property type="entry name" value="MICROCYSTIN DEPENDENT PROTEIN"/>
    <property type="match status" value="1"/>
</dbReference>
<dbReference type="InterPro" id="IPR024079">
    <property type="entry name" value="MetalloPept_cat_dom_sf"/>
</dbReference>